<accession>A0A024T7P6</accession>
<dbReference type="OrthoDB" id="147067at2759"/>
<feature type="compositionally biased region" description="Basic and acidic residues" evidence="1">
    <location>
        <begin position="1"/>
        <end position="17"/>
    </location>
</feature>
<protein>
    <recommendedName>
        <fullName evidence="3">DDE Tnp4 domain-containing protein</fullName>
    </recommendedName>
</protein>
<name>A0A024T7P6_9STRA</name>
<organism evidence="2">
    <name type="scientific">Aphanomyces invadans</name>
    <dbReference type="NCBI Taxonomy" id="157072"/>
    <lineage>
        <taxon>Eukaryota</taxon>
        <taxon>Sar</taxon>
        <taxon>Stramenopiles</taxon>
        <taxon>Oomycota</taxon>
        <taxon>Saprolegniomycetes</taxon>
        <taxon>Saprolegniales</taxon>
        <taxon>Verrucalvaceae</taxon>
        <taxon>Aphanomyces</taxon>
    </lineage>
</organism>
<dbReference type="AlphaFoldDB" id="A0A024T7P6"/>
<feature type="region of interest" description="Disordered" evidence="1">
    <location>
        <begin position="1"/>
        <end position="52"/>
    </location>
</feature>
<dbReference type="RefSeq" id="XP_008881509.1">
    <property type="nucleotide sequence ID" value="XM_008883287.1"/>
</dbReference>
<reference evidence="2" key="1">
    <citation type="submission" date="2013-12" db="EMBL/GenBank/DDBJ databases">
        <title>The Genome Sequence of Aphanomyces invadans NJM9701.</title>
        <authorList>
            <consortium name="The Broad Institute Genomics Platform"/>
            <person name="Russ C."/>
            <person name="Tyler B."/>
            <person name="van West P."/>
            <person name="Dieguez-Uribeondo J."/>
            <person name="Young S.K."/>
            <person name="Zeng Q."/>
            <person name="Gargeya S."/>
            <person name="Fitzgerald M."/>
            <person name="Abouelleil A."/>
            <person name="Alvarado L."/>
            <person name="Chapman S.B."/>
            <person name="Gainer-Dewar J."/>
            <person name="Goldberg J."/>
            <person name="Griggs A."/>
            <person name="Gujja S."/>
            <person name="Hansen M."/>
            <person name="Howarth C."/>
            <person name="Imamovic A."/>
            <person name="Ireland A."/>
            <person name="Larimer J."/>
            <person name="McCowan C."/>
            <person name="Murphy C."/>
            <person name="Pearson M."/>
            <person name="Poon T.W."/>
            <person name="Priest M."/>
            <person name="Roberts A."/>
            <person name="Saif S."/>
            <person name="Shea T."/>
            <person name="Sykes S."/>
            <person name="Wortman J."/>
            <person name="Nusbaum C."/>
            <person name="Birren B."/>
        </authorList>
    </citation>
    <scope>NUCLEOTIDE SEQUENCE [LARGE SCALE GENOMIC DNA]</scope>
    <source>
        <strain evidence="2">NJM9701</strain>
    </source>
</reference>
<dbReference type="VEuPathDB" id="FungiDB:H310_15303"/>
<dbReference type="STRING" id="157072.A0A024T7P6"/>
<feature type="compositionally biased region" description="Basic and acidic residues" evidence="1">
    <location>
        <begin position="32"/>
        <end position="52"/>
    </location>
</feature>
<evidence type="ECO:0008006" key="3">
    <source>
        <dbReference type="Google" id="ProtNLM"/>
    </source>
</evidence>
<evidence type="ECO:0000313" key="2">
    <source>
        <dbReference type="EMBL" id="ETV89859.1"/>
    </source>
</evidence>
<feature type="non-terminal residue" evidence="2">
    <location>
        <position position="185"/>
    </location>
</feature>
<dbReference type="eggNOG" id="ENOG502SUD8">
    <property type="taxonomic scope" value="Eukaryota"/>
</dbReference>
<sequence>MARETNSELQQRNEMHLVRQATMAVASRTSRRQTERERFSSGQRTDHEEADSLHPIFDRRTWNVGKGRKCTQTGKDMLFMLLATVKSGGTWEFLAALFGFQAPTFEKMMTRFLSKIHQHVYELFVEDEVAVRTMSHLVATGKTFQNFPAALFAVDATFQQSNRPLGNHNEALFAFSGKHHLYGKK</sequence>
<evidence type="ECO:0000256" key="1">
    <source>
        <dbReference type="SAM" id="MobiDB-lite"/>
    </source>
</evidence>
<proteinExistence type="predicted"/>
<gene>
    <name evidence="2" type="ORF">H310_15303</name>
</gene>
<dbReference type="GeneID" id="20092353"/>
<dbReference type="EMBL" id="KI914273">
    <property type="protein sequence ID" value="ETV89859.1"/>
    <property type="molecule type" value="Genomic_DNA"/>
</dbReference>